<dbReference type="Gene3D" id="1.10.630.10">
    <property type="entry name" value="Cytochrome P450"/>
    <property type="match status" value="1"/>
</dbReference>
<keyword evidence="2 7" id="KW-0349">Heme</keyword>
<proteinExistence type="inferred from homology"/>
<dbReference type="KEGG" id="slau:SLA_3032"/>
<dbReference type="Pfam" id="PF00067">
    <property type="entry name" value="p450"/>
    <property type="match status" value="1"/>
</dbReference>
<dbReference type="GO" id="GO:0016705">
    <property type="term" value="F:oxidoreductase activity, acting on paired donors, with incorporation or reduction of molecular oxygen"/>
    <property type="evidence" value="ECO:0007669"/>
    <property type="project" value="InterPro"/>
</dbReference>
<evidence type="ECO:0000313" key="8">
    <source>
        <dbReference type="EMBL" id="BAU83947.1"/>
    </source>
</evidence>
<dbReference type="EMBL" id="AP017424">
    <property type="protein sequence ID" value="BAU83947.1"/>
    <property type="molecule type" value="Genomic_DNA"/>
</dbReference>
<dbReference type="GO" id="GO:0005506">
    <property type="term" value="F:iron ion binding"/>
    <property type="evidence" value="ECO:0007669"/>
    <property type="project" value="InterPro"/>
</dbReference>
<evidence type="ECO:0000256" key="6">
    <source>
        <dbReference type="ARBA" id="ARBA00023033"/>
    </source>
</evidence>
<dbReference type="Proteomes" id="UP000217676">
    <property type="component" value="Chromosome"/>
</dbReference>
<evidence type="ECO:0000313" key="9">
    <source>
        <dbReference type="Proteomes" id="UP000217676"/>
    </source>
</evidence>
<dbReference type="PANTHER" id="PTHR46696:SF1">
    <property type="entry name" value="CYTOCHROME P450 YJIB-RELATED"/>
    <property type="match status" value="1"/>
</dbReference>
<evidence type="ECO:0000256" key="2">
    <source>
        <dbReference type="ARBA" id="ARBA00022617"/>
    </source>
</evidence>
<dbReference type="GO" id="GO:0020037">
    <property type="term" value="F:heme binding"/>
    <property type="evidence" value="ECO:0007669"/>
    <property type="project" value="InterPro"/>
</dbReference>
<protein>
    <submittedName>
        <fullName evidence="8">Cytochrome P450</fullName>
    </submittedName>
</protein>
<dbReference type="GO" id="GO:0004497">
    <property type="term" value="F:monooxygenase activity"/>
    <property type="evidence" value="ECO:0007669"/>
    <property type="project" value="UniProtKB-KW"/>
</dbReference>
<sequence length="408" mass="44652">MSADTLSVPEASEVPFINVIDPEFRFDLPEVVRAQAAGWYAETPLGMLVLRHAEAAELVRDNRLTHNGTGFMEQNGISGGPVYDWFVNGLVNRDGDSHRRLRGLVGRAFTPRMLENLRPVIKQAAERLADEIAAKGEVDFFEAFADALPLTVMSELLGVPAEDYPRFSTWSSEIGLVFSLALGGDIPARVEAAVVGLYDYVDTLMAKKAEAPTGDLVSALVTAQKEDVDGARVSLEELRNLVVTMVFAAHDTTRLQLANAMVTFSEHPDQWALLRENPELAPRAVEEVMRWRPSSNAVYRYAAEDFEFRGRKIPEGTMFMIGVQAVHRDPLAYPGGDVFDITADRATAVMQFGGGPHYCLGAPLARMEITEALPALARRLGAPNVVGEVTWRPAIGITGPNELQLSFG</sequence>
<comment type="similarity">
    <text evidence="1 7">Belongs to the cytochrome P450 family.</text>
</comment>
<reference evidence="8 9" key="1">
    <citation type="journal article" date="2016" name="Genome Announc.">
        <title>Complete Genome Sequence of Thiostrepton-Producing Streptomyces laurentii ATCC 31255.</title>
        <authorList>
            <person name="Doi K."/>
            <person name="Fujino Y."/>
            <person name="Nagayoshi Y."/>
            <person name="Ohshima T."/>
            <person name="Ogata S."/>
        </authorList>
    </citation>
    <scope>NUCLEOTIDE SEQUENCE [LARGE SCALE GENOMIC DNA]</scope>
    <source>
        <strain evidence="8 9">ATCC 31255</strain>
    </source>
</reference>
<dbReference type="FunFam" id="1.10.630.10:FF:000018">
    <property type="entry name" value="Cytochrome P450 monooxygenase"/>
    <property type="match status" value="1"/>
</dbReference>
<keyword evidence="3 7" id="KW-0479">Metal-binding</keyword>
<keyword evidence="6 7" id="KW-0503">Monooxygenase</keyword>
<accession>A0A160NYH1</accession>
<evidence type="ECO:0000256" key="1">
    <source>
        <dbReference type="ARBA" id="ARBA00010617"/>
    </source>
</evidence>
<dbReference type="InterPro" id="IPR017972">
    <property type="entry name" value="Cyt_P450_CS"/>
</dbReference>
<name>A0A160NYH1_STRLU</name>
<evidence type="ECO:0000256" key="5">
    <source>
        <dbReference type="ARBA" id="ARBA00023004"/>
    </source>
</evidence>
<organism evidence="8 9">
    <name type="scientific">Streptomyces laurentii</name>
    <dbReference type="NCBI Taxonomy" id="39478"/>
    <lineage>
        <taxon>Bacteria</taxon>
        <taxon>Bacillati</taxon>
        <taxon>Actinomycetota</taxon>
        <taxon>Actinomycetes</taxon>
        <taxon>Kitasatosporales</taxon>
        <taxon>Streptomycetaceae</taxon>
        <taxon>Streptomyces</taxon>
    </lineage>
</organism>
<dbReference type="InterPro" id="IPR036396">
    <property type="entry name" value="Cyt_P450_sf"/>
</dbReference>
<dbReference type="RefSeq" id="WP_359875896.1">
    <property type="nucleotide sequence ID" value="NZ_JBEYHT010000015.1"/>
</dbReference>
<evidence type="ECO:0000256" key="7">
    <source>
        <dbReference type="RuleBase" id="RU000461"/>
    </source>
</evidence>
<dbReference type="SUPFAM" id="SSF48264">
    <property type="entry name" value="Cytochrome P450"/>
    <property type="match status" value="1"/>
</dbReference>
<gene>
    <name evidence="8" type="ORF">SLA_3032</name>
</gene>
<dbReference type="InterPro" id="IPR002397">
    <property type="entry name" value="Cyt_P450_B"/>
</dbReference>
<dbReference type="PROSITE" id="PS00086">
    <property type="entry name" value="CYTOCHROME_P450"/>
    <property type="match status" value="1"/>
</dbReference>
<dbReference type="PANTHER" id="PTHR46696">
    <property type="entry name" value="P450, PUTATIVE (EUROFUNG)-RELATED"/>
    <property type="match status" value="1"/>
</dbReference>
<keyword evidence="4 7" id="KW-0560">Oxidoreductase</keyword>
<keyword evidence="5 7" id="KW-0408">Iron</keyword>
<dbReference type="InterPro" id="IPR001128">
    <property type="entry name" value="Cyt_P450"/>
</dbReference>
<dbReference type="AlphaFoldDB" id="A0A160NYH1"/>
<keyword evidence="9" id="KW-1185">Reference proteome</keyword>
<evidence type="ECO:0000256" key="3">
    <source>
        <dbReference type="ARBA" id="ARBA00022723"/>
    </source>
</evidence>
<evidence type="ECO:0000256" key="4">
    <source>
        <dbReference type="ARBA" id="ARBA00023002"/>
    </source>
</evidence>
<dbReference type="PRINTS" id="PR00359">
    <property type="entry name" value="BP450"/>
</dbReference>